<reference evidence="2 3" key="1">
    <citation type="submission" date="2020-06" db="EMBL/GenBank/DDBJ databases">
        <authorList>
            <person name="Criscuolo A."/>
        </authorList>
    </citation>
    <scope>NUCLEOTIDE SEQUENCE [LARGE SCALE GENOMIC DNA]</scope>
    <source>
        <strain evidence="3">CIP 111411</strain>
    </source>
</reference>
<evidence type="ECO:0000313" key="3">
    <source>
        <dbReference type="Proteomes" id="UP000530060"/>
    </source>
</evidence>
<dbReference type="CDD" id="cd09117">
    <property type="entry name" value="PLDc_Bfil_DEXD_like"/>
    <property type="match status" value="1"/>
</dbReference>
<dbReference type="Gene3D" id="3.30.870.10">
    <property type="entry name" value="Endonuclease Chain A"/>
    <property type="match status" value="1"/>
</dbReference>
<evidence type="ECO:0000313" key="2">
    <source>
        <dbReference type="EMBL" id="CAD0007129.1"/>
    </source>
</evidence>
<dbReference type="PANTHER" id="PTHR33418">
    <property type="entry name" value="HELICASE-ASSOCIATED"/>
    <property type="match status" value="1"/>
</dbReference>
<dbReference type="EMBL" id="CAIJDP010000081">
    <property type="protein sequence ID" value="CAD0007129.1"/>
    <property type="molecule type" value="Genomic_DNA"/>
</dbReference>
<dbReference type="SUPFAM" id="SSF56024">
    <property type="entry name" value="Phospholipase D/nuclease"/>
    <property type="match status" value="1"/>
</dbReference>
<keyword evidence="3" id="KW-1185">Reference proteome</keyword>
<protein>
    <recommendedName>
        <fullName evidence="1">Helicase-associated domain-containing protein</fullName>
    </recommendedName>
</protein>
<feature type="domain" description="Helicase-associated" evidence="1">
    <location>
        <begin position="621"/>
        <end position="680"/>
    </location>
</feature>
<accession>A0A6V6Z6B0</accession>
<organism evidence="2 3">
    <name type="scientific">Flavobacterium salmonis</name>
    <dbReference type="NCBI Taxonomy" id="2654844"/>
    <lineage>
        <taxon>Bacteria</taxon>
        <taxon>Pseudomonadati</taxon>
        <taxon>Bacteroidota</taxon>
        <taxon>Flavobacteriia</taxon>
        <taxon>Flavobacteriales</taxon>
        <taxon>Flavobacteriaceae</taxon>
        <taxon>Flavobacterium</taxon>
    </lineage>
</organism>
<dbReference type="Proteomes" id="UP000530060">
    <property type="component" value="Unassembled WGS sequence"/>
</dbReference>
<dbReference type="RefSeq" id="WP_180909900.1">
    <property type="nucleotide sequence ID" value="NZ_CAIJDP010000081.1"/>
</dbReference>
<gene>
    <name evidence="2" type="ORF">FLAT13_03658</name>
</gene>
<dbReference type="Gene3D" id="6.10.140.530">
    <property type="match status" value="5"/>
</dbReference>
<dbReference type="InterPro" id="IPR005114">
    <property type="entry name" value="Helicase_assoc"/>
</dbReference>
<evidence type="ECO:0000259" key="1">
    <source>
        <dbReference type="Pfam" id="PF03457"/>
    </source>
</evidence>
<dbReference type="Pfam" id="PF03457">
    <property type="entry name" value="HA"/>
    <property type="match status" value="4"/>
</dbReference>
<comment type="caution">
    <text evidence="2">The sequence shown here is derived from an EMBL/GenBank/DDBJ whole genome shotgun (WGS) entry which is preliminary data.</text>
</comment>
<feature type="domain" description="Helicase-associated" evidence="1">
    <location>
        <begin position="552"/>
        <end position="611"/>
    </location>
</feature>
<dbReference type="PANTHER" id="PTHR33418:SF1">
    <property type="entry name" value="HELICASE-ASSOCIATED DOMAIN-CONTAINING PROTEIN"/>
    <property type="match status" value="1"/>
</dbReference>
<proteinExistence type="predicted"/>
<name>A0A6V6Z6B0_9FLAO</name>
<feature type="domain" description="Helicase-associated" evidence="1">
    <location>
        <begin position="323"/>
        <end position="389"/>
    </location>
</feature>
<sequence>MKFEFLGHGLFDEHDTTVGNYLHKSFKDKNFDTFQCFVAFTTLSGLSVFIDELEKVKTRYKKIEFYLGIDDKGTSREALLELLNKNIETYIYYNPTKRTRAIYHPKLYMFRGAKANRVILGSSNLTRPGLFNNIEASLAMDFVTGNFQGTKLLKQIEDYFASFFGKNNQNLRKLDAELIKYLTDRELILPEKRIYKDEEEKEKTNVTDDQGNDLFTAIEASSVDLEELDTVDSETEIKDYQPRYIALTEHYFAMWPEIFQKFKEFKSKYNTVIVPRDFENPTLYGWYVKQKALYREERIPEEHLEKLIEVDFFFGDGHKIRFDKIWEGYYEDLKQYFQENGHSDIPRRKDRNDALYKVSNFVAMQRHFKKKGDQRMTEYRIKKLEEINFSWEVGPRNAGLTIKHDDQWLDNLAKYSEFKRKYDREPKQKRNSEEYKLGKWRNDQAVYRKQGVLSPDRIELLDAEGIIWDLDEYDFNIKIEKLLKYKEAFGNFNVPLSYTIDGISLGQFVYTLKKRGTKPENKKKLEKIGMTDVILRSEAQETSNKRSHITIDWRQNFEQLKKLKENGININEIDKYNKEHPKIGNWIFNQQKRYRDSKLSEEQDKLLEELGLRMSKEDTKEARWNIFYELITEYKAVYGDCRVTKTFDKELHTWVGLQRRGFKRNILTQERIIKLNALQFDWTVETTAKKKNAL</sequence>
<feature type="domain" description="Helicase-associated" evidence="1">
    <location>
        <begin position="472"/>
        <end position="530"/>
    </location>
</feature>
<dbReference type="AlphaFoldDB" id="A0A6V6Z6B0"/>